<keyword evidence="11" id="KW-0472">Membrane</keyword>
<dbReference type="OrthoDB" id="9805142at2"/>
<dbReference type="SUPFAM" id="SSF53706">
    <property type="entry name" value="Formate dehydrogenase/DMSO reductase, domains 1-3"/>
    <property type="match status" value="1"/>
</dbReference>
<evidence type="ECO:0000256" key="4">
    <source>
        <dbReference type="ARBA" id="ARBA00022485"/>
    </source>
</evidence>
<dbReference type="AlphaFoldDB" id="A0A2S7U3J9"/>
<dbReference type="InterPro" id="IPR050123">
    <property type="entry name" value="Prok_molybdopt-oxidoreductase"/>
</dbReference>
<evidence type="ECO:0000313" key="16">
    <source>
        <dbReference type="Proteomes" id="UP000239907"/>
    </source>
</evidence>
<evidence type="ECO:0000256" key="9">
    <source>
        <dbReference type="ARBA" id="ARBA00023014"/>
    </source>
</evidence>
<evidence type="ECO:0000256" key="2">
    <source>
        <dbReference type="ARBA" id="ARBA00004370"/>
    </source>
</evidence>
<comment type="cofactor">
    <cofactor evidence="12">
        <name>[2Fe-2S] cluster</name>
        <dbReference type="ChEBI" id="CHEBI:190135"/>
    </cofactor>
</comment>
<dbReference type="RefSeq" id="WP_105044093.1">
    <property type="nucleotide sequence ID" value="NZ_MQWA01000001.1"/>
</dbReference>
<dbReference type="InterPro" id="IPR019574">
    <property type="entry name" value="NADH_UbQ_OxRdtase_Gsu_4Fe4S-bd"/>
</dbReference>
<evidence type="ECO:0000256" key="12">
    <source>
        <dbReference type="ARBA" id="ARBA00034078"/>
    </source>
</evidence>
<comment type="similarity">
    <text evidence="3">Belongs to the complex I 75 kDa subunit family.</text>
</comment>
<dbReference type="GO" id="GO:0048038">
    <property type="term" value="F:quinone binding"/>
    <property type="evidence" value="ECO:0007669"/>
    <property type="project" value="UniProtKB-KW"/>
</dbReference>
<dbReference type="Proteomes" id="UP000239907">
    <property type="component" value="Unassembled WGS sequence"/>
</dbReference>
<dbReference type="PROSITE" id="PS51839">
    <property type="entry name" value="4FE4S_HC3"/>
    <property type="match status" value="1"/>
</dbReference>
<comment type="subcellular location">
    <subcellularLocation>
        <location evidence="2">Membrane</location>
    </subcellularLocation>
</comment>
<dbReference type="CDD" id="cd00207">
    <property type="entry name" value="fer2"/>
    <property type="match status" value="1"/>
</dbReference>
<evidence type="ECO:0000256" key="6">
    <source>
        <dbReference type="ARBA" id="ARBA00022723"/>
    </source>
</evidence>
<dbReference type="Pfam" id="PF22151">
    <property type="entry name" value="Fer4_NDSU1"/>
    <property type="match status" value="1"/>
</dbReference>
<dbReference type="FunFam" id="3.30.70.20:FF:000002">
    <property type="entry name" value="NADH-ubiquinone oxidoreductase 75 kDa subunit"/>
    <property type="match status" value="1"/>
</dbReference>
<evidence type="ECO:0000256" key="8">
    <source>
        <dbReference type="ARBA" id="ARBA00023004"/>
    </source>
</evidence>
<comment type="cofactor">
    <cofactor evidence="1">
        <name>[4Fe-4S] cluster</name>
        <dbReference type="ChEBI" id="CHEBI:49883"/>
    </cofactor>
</comment>
<dbReference type="SUPFAM" id="SSF54862">
    <property type="entry name" value="4Fe-4S ferredoxins"/>
    <property type="match status" value="1"/>
</dbReference>
<dbReference type="InterPro" id="IPR006656">
    <property type="entry name" value="Mopterin_OxRdtase"/>
</dbReference>
<evidence type="ECO:0000256" key="5">
    <source>
        <dbReference type="ARBA" id="ARBA00022714"/>
    </source>
</evidence>
<evidence type="ECO:0000259" key="14">
    <source>
        <dbReference type="PROSITE" id="PS51839"/>
    </source>
</evidence>
<dbReference type="InterPro" id="IPR000283">
    <property type="entry name" value="NADH_UbQ_OxRdtase_75kDa_su_CS"/>
</dbReference>
<dbReference type="Gene3D" id="3.30.200.210">
    <property type="match status" value="1"/>
</dbReference>
<evidence type="ECO:0000256" key="7">
    <source>
        <dbReference type="ARBA" id="ARBA00022967"/>
    </source>
</evidence>
<dbReference type="Pfam" id="PF00384">
    <property type="entry name" value="Molybdopterin"/>
    <property type="match status" value="2"/>
</dbReference>
<dbReference type="Pfam" id="PF10588">
    <property type="entry name" value="NADH-G_4Fe-4S_3"/>
    <property type="match status" value="1"/>
</dbReference>
<keyword evidence="5" id="KW-0001">2Fe-2S</keyword>
<keyword evidence="4" id="KW-0004">4Fe-4S</keyword>
<evidence type="ECO:0000256" key="10">
    <source>
        <dbReference type="ARBA" id="ARBA00023027"/>
    </source>
</evidence>
<keyword evidence="9" id="KW-0411">Iron-sulfur</keyword>
<dbReference type="PROSITE" id="PS00641">
    <property type="entry name" value="COMPLEX1_75K_1"/>
    <property type="match status" value="1"/>
</dbReference>
<dbReference type="GO" id="GO:0008137">
    <property type="term" value="F:NADH dehydrogenase (ubiquinone) activity"/>
    <property type="evidence" value="ECO:0007669"/>
    <property type="project" value="InterPro"/>
</dbReference>
<sequence length="582" mass="64041">MSDTVDTPKLPKDLAAEKGLVNVQIDGHWIQVPRGTRMIEACRMAEAQVPHYCYHPKLSSPGNCRMCLVQMGMPPRLAPGAEPTFNDEGFQDIGWMPRPVIACANTVGENMGIRTQGDLVKKTREGVMEFLLINHPLDCPICDQAGECSLQEFSVEHGRGQSRFIDDKVKKPKNVDIGPRVNLDDERCIMCSRCVRFMEEVADDPVLGFTERGTHTTLSCHPDRKLDSNYGMNTIDLCPVGALTSKDFRFQMRVWFLKETNSIDTNCATGCNTTIWTRGNEIYRVTPRLNNDVNSEWMPDSHRLAFHEVQGDDRLTDPMIKADGTHEVTNWQIAIEATSDALKQFEGSEIAIVASARQTNEELFLTKTLAGIVGSKSISTVPRMGEADGKLISADRNPNSNGAKLIFAQDDPSSGLDTIKVGLSNGSIKAIIALGEDLIDDAGFSHDELAAAELIVSTNIKANATAQASDIVLPSSSFAEKRGTMVNVTGRLQRLNQAVQAPGNAHDDWEILRDIILNYTGEANDMYMLEDIVKVIAQTIPAFEGVTLSKIGDQGIQLLETGVTIPLLEKEKQRVENREIVG</sequence>
<gene>
    <name evidence="15" type="ORF">BSZ32_14535</name>
</gene>
<dbReference type="GO" id="GO:0046872">
    <property type="term" value="F:metal ion binding"/>
    <property type="evidence" value="ECO:0007669"/>
    <property type="project" value="UniProtKB-KW"/>
</dbReference>
<dbReference type="InterPro" id="IPR001041">
    <property type="entry name" value="2Fe-2S_ferredoxin-type"/>
</dbReference>
<dbReference type="Pfam" id="PF13510">
    <property type="entry name" value="Fer2_4"/>
    <property type="match status" value="1"/>
</dbReference>
<dbReference type="GO" id="GO:0051537">
    <property type="term" value="F:2 iron, 2 sulfur cluster binding"/>
    <property type="evidence" value="ECO:0007669"/>
    <property type="project" value="UniProtKB-KW"/>
</dbReference>
<dbReference type="Gene3D" id="3.40.50.740">
    <property type="match status" value="1"/>
</dbReference>
<keyword evidence="16" id="KW-1185">Reference proteome</keyword>
<keyword evidence="8" id="KW-0408">Iron</keyword>
<evidence type="ECO:0000313" key="15">
    <source>
        <dbReference type="EMBL" id="PQJ29588.1"/>
    </source>
</evidence>
<dbReference type="InterPro" id="IPR054351">
    <property type="entry name" value="NADH_UbQ_OxRdtase_ferredoxin"/>
</dbReference>
<dbReference type="PANTHER" id="PTHR43105">
    <property type="entry name" value="RESPIRATORY NITRATE REDUCTASE"/>
    <property type="match status" value="1"/>
</dbReference>
<dbReference type="GO" id="GO:0042773">
    <property type="term" value="P:ATP synthesis coupled electron transport"/>
    <property type="evidence" value="ECO:0007669"/>
    <property type="project" value="InterPro"/>
</dbReference>
<name>A0A2S7U3J9_9BACT</name>
<keyword evidence="6" id="KW-0479">Metal-binding</keyword>
<feature type="domain" description="4Fe-4S Mo/W bis-MGD-type" evidence="13">
    <location>
        <begin position="257"/>
        <end position="313"/>
    </location>
</feature>
<dbReference type="SUPFAM" id="SSF54292">
    <property type="entry name" value="2Fe-2S ferredoxin-like"/>
    <property type="match status" value="1"/>
</dbReference>
<reference evidence="15 16" key="1">
    <citation type="submission" date="2016-12" db="EMBL/GenBank/DDBJ databases">
        <title>Study of bacterial adaptation to deep sea.</title>
        <authorList>
            <person name="Song J."/>
            <person name="Yoshizawa S."/>
            <person name="Kogure K."/>
        </authorList>
    </citation>
    <scope>NUCLEOTIDE SEQUENCE [LARGE SCALE GENOMIC DNA]</scope>
    <source>
        <strain evidence="15 16">SAORIC-165</strain>
    </source>
</reference>
<evidence type="ECO:0000256" key="3">
    <source>
        <dbReference type="ARBA" id="ARBA00005404"/>
    </source>
</evidence>
<dbReference type="Pfam" id="PF22117">
    <property type="entry name" value="Fer4_Nqo3"/>
    <property type="match status" value="1"/>
</dbReference>
<dbReference type="FunFam" id="3.10.20.740:FF:000004">
    <property type="entry name" value="NADH-quinone oxidoreductase"/>
    <property type="match status" value="1"/>
</dbReference>
<dbReference type="InterPro" id="IPR006963">
    <property type="entry name" value="Mopterin_OxRdtase_4Fe-4S_dom"/>
</dbReference>
<dbReference type="PANTHER" id="PTHR43105:SF13">
    <property type="entry name" value="NADH-UBIQUINONE OXIDOREDUCTASE 75 KDA SUBUNIT, MITOCHONDRIAL"/>
    <property type="match status" value="1"/>
</dbReference>
<feature type="domain" description="4Fe-4S His(Cys)3-ligated-type" evidence="14">
    <location>
        <begin position="119"/>
        <end position="158"/>
    </location>
</feature>
<dbReference type="PROSITE" id="PS00643">
    <property type="entry name" value="COMPLEX1_75K_3"/>
    <property type="match status" value="1"/>
</dbReference>
<evidence type="ECO:0000259" key="13">
    <source>
        <dbReference type="PROSITE" id="PS51669"/>
    </source>
</evidence>
<organism evidence="15 16">
    <name type="scientific">Rubritalea profundi</name>
    <dbReference type="NCBI Taxonomy" id="1658618"/>
    <lineage>
        <taxon>Bacteria</taxon>
        <taxon>Pseudomonadati</taxon>
        <taxon>Verrucomicrobiota</taxon>
        <taxon>Verrucomicrobiia</taxon>
        <taxon>Verrucomicrobiales</taxon>
        <taxon>Rubritaleaceae</taxon>
        <taxon>Rubritalea</taxon>
    </lineage>
</organism>
<dbReference type="SMART" id="SM00929">
    <property type="entry name" value="NADH-G_4Fe-4S_3"/>
    <property type="match status" value="1"/>
</dbReference>
<keyword evidence="7" id="KW-1278">Translocase</keyword>
<dbReference type="GO" id="GO:0016491">
    <property type="term" value="F:oxidoreductase activity"/>
    <property type="evidence" value="ECO:0007669"/>
    <property type="project" value="InterPro"/>
</dbReference>
<dbReference type="EMBL" id="MQWA01000001">
    <property type="protein sequence ID" value="PQJ29588.1"/>
    <property type="molecule type" value="Genomic_DNA"/>
</dbReference>
<evidence type="ECO:0000256" key="1">
    <source>
        <dbReference type="ARBA" id="ARBA00001966"/>
    </source>
</evidence>
<dbReference type="Gene3D" id="3.30.70.20">
    <property type="match status" value="1"/>
</dbReference>
<dbReference type="Gene3D" id="3.10.20.740">
    <property type="match status" value="1"/>
</dbReference>
<dbReference type="InterPro" id="IPR036010">
    <property type="entry name" value="2Fe-2S_ferredoxin-like_sf"/>
</dbReference>
<protein>
    <submittedName>
        <fullName evidence="15">NADH dehydrogenase</fullName>
    </submittedName>
</protein>
<dbReference type="GO" id="GO:0051539">
    <property type="term" value="F:4 iron, 4 sulfur cluster binding"/>
    <property type="evidence" value="ECO:0007669"/>
    <property type="project" value="UniProtKB-KW"/>
</dbReference>
<dbReference type="GO" id="GO:0016020">
    <property type="term" value="C:membrane"/>
    <property type="evidence" value="ECO:0007669"/>
    <property type="project" value="UniProtKB-SubCell"/>
</dbReference>
<keyword evidence="10" id="KW-0520">NAD</keyword>
<accession>A0A2S7U3J9</accession>
<dbReference type="PROSITE" id="PS51669">
    <property type="entry name" value="4FE4S_MOW_BIS_MGD"/>
    <property type="match status" value="1"/>
</dbReference>
<comment type="caution">
    <text evidence="15">The sequence shown here is derived from an EMBL/GenBank/DDBJ whole genome shotgun (WGS) entry which is preliminary data.</text>
</comment>
<evidence type="ECO:0000256" key="11">
    <source>
        <dbReference type="ARBA" id="ARBA00023136"/>
    </source>
</evidence>
<proteinExistence type="inferred from homology"/>